<organism evidence="2">
    <name type="scientific">freshwater metagenome</name>
    <dbReference type="NCBI Taxonomy" id="449393"/>
    <lineage>
        <taxon>unclassified sequences</taxon>
        <taxon>metagenomes</taxon>
        <taxon>ecological metagenomes</taxon>
    </lineage>
</organism>
<accession>A0A6J6G3R5</accession>
<dbReference type="InterPro" id="IPR028098">
    <property type="entry name" value="Glyco_trans_4-like_N"/>
</dbReference>
<reference evidence="2" key="1">
    <citation type="submission" date="2020-05" db="EMBL/GenBank/DDBJ databases">
        <authorList>
            <person name="Chiriac C."/>
            <person name="Salcher M."/>
            <person name="Ghai R."/>
            <person name="Kavagutti S V."/>
        </authorList>
    </citation>
    <scope>NUCLEOTIDE SEQUENCE</scope>
</reference>
<evidence type="ECO:0000259" key="1">
    <source>
        <dbReference type="Pfam" id="PF13579"/>
    </source>
</evidence>
<proteinExistence type="predicted"/>
<dbReference type="Pfam" id="PF13579">
    <property type="entry name" value="Glyco_trans_4_4"/>
    <property type="match status" value="1"/>
</dbReference>
<gene>
    <name evidence="2" type="ORF">UFOPK1788_00685</name>
</gene>
<evidence type="ECO:0000313" key="2">
    <source>
        <dbReference type="EMBL" id="CAB4593893.1"/>
    </source>
</evidence>
<feature type="domain" description="Glycosyltransferase subfamily 4-like N-terminal" evidence="1">
    <location>
        <begin position="16"/>
        <end position="172"/>
    </location>
</feature>
<dbReference type="Gene3D" id="3.40.50.2000">
    <property type="entry name" value="Glycogen Phosphorylase B"/>
    <property type="match status" value="2"/>
</dbReference>
<sequence length="365" mass="39776">MKVAILGTRGVPPKYGGFETLADELSRGLALRGHDVVVYCRPGYGYPKRAKLAKGLTAVRTPSIKSKFFESLTAGVTSALHASFVERPDVVVFCNPSNIWALKLLRLFRIPGVLHMAGLEYRRVKWKGIGASVLRAATHSAVRSPIDLMTDNDAVADWYRETFNRELHVIKYGANAPTRNDDVVAEFGLTHKGYDLVVARWDADNHVAEAIEAHALSGIDTPLVVVGFTDKIDEYGARIRAALANNPRAISLGSVWDQDKLAALFAGARVYVHGHSAGGTNPALLLGATSGAEVFAHGNPFNREVVGDNAWLWMTVADLAELFRSFDTSSTRKAEVLEAAVSARYTWEGVVSDYEVLLESIVGRK</sequence>
<name>A0A6J6G3R5_9ZZZZ</name>
<dbReference type="SUPFAM" id="SSF53756">
    <property type="entry name" value="UDP-Glycosyltransferase/glycogen phosphorylase"/>
    <property type="match status" value="1"/>
</dbReference>
<protein>
    <submittedName>
        <fullName evidence="2">Unannotated protein</fullName>
    </submittedName>
</protein>
<dbReference type="EMBL" id="CAEZUE010000077">
    <property type="protein sequence ID" value="CAB4593893.1"/>
    <property type="molecule type" value="Genomic_DNA"/>
</dbReference>
<dbReference type="AlphaFoldDB" id="A0A6J6G3R5"/>